<accession>A0A5B7ZTG5</accession>
<reference evidence="3 4" key="1">
    <citation type="submission" date="2019-06" db="EMBL/GenBank/DDBJ databases">
        <title>Thermomonas aquatica sp. nov., isolated from an industrial wastewater treatment plant.</title>
        <authorList>
            <person name="Jeon J.H."/>
            <person name="Park D.-S."/>
        </authorList>
    </citation>
    <scope>NUCLEOTIDE SEQUENCE [LARGE SCALE GENOMIC DNA]</scope>
    <source>
        <strain evidence="3 4">SY21</strain>
    </source>
</reference>
<evidence type="ECO:0000259" key="2">
    <source>
        <dbReference type="Pfam" id="PF04273"/>
    </source>
</evidence>
<sequence length="178" mass="17851">MKMELPLLLPILLACAACATPEPAVVPETAAMHDLPVPQLHVPRAGLVTGGQPEAVAWTVLARRGVATVVNLRPAAEMAGRDEAAEVSAAGMAYHAIPVDGAAGITLDKARALRSLLAAANGPVLVHCASGNRVGALIALGAADAGVPVDEALALGRAAGMTGAEARVRELLDASAQP</sequence>
<dbReference type="Proteomes" id="UP000308149">
    <property type="component" value="Chromosome"/>
</dbReference>
<dbReference type="InterPro" id="IPR005939">
    <property type="entry name" value="BLH_phosphatase-like"/>
</dbReference>
<dbReference type="EMBL" id="CP040871">
    <property type="protein sequence ID" value="QDA57833.1"/>
    <property type="molecule type" value="Genomic_DNA"/>
</dbReference>
<dbReference type="OrthoDB" id="270335at2"/>
<dbReference type="GO" id="GO:0016787">
    <property type="term" value="F:hydrolase activity"/>
    <property type="evidence" value="ECO:0007669"/>
    <property type="project" value="InterPro"/>
</dbReference>
<dbReference type="Pfam" id="PF04273">
    <property type="entry name" value="BLH_phosphatase"/>
    <property type="match status" value="1"/>
</dbReference>
<evidence type="ECO:0000313" key="3">
    <source>
        <dbReference type="EMBL" id="QDA57833.1"/>
    </source>
</evidence>
<dbReference type="PROSITE" id="PS51257">
    <property type="entry name" value="PROKAR_LIPOPROTEIN"/>
    <property type="match status" value="1"/>
</dbReference>
<dbReference type="InterPro" id="IPR029021">
    <property type="entry name" value="Prot-tyrosine_phosphatase-like"/>
</dbReference>
<protein>
    <recommendedName>
        <fullName evidence="2">Beta-lactamase hydrolase-like protein phosphatase-like domain-containing protein</fullName>
    </recommendedName>
</protein>
<evidence type="ECO:0000256" key="1">
    <source>
        <dbReference type="SAM" id="SignalP"/>
    </source>
</evidence>
<dbReference type="Gene3D" id="3.90.190.10">
    <property type="entry name" value="Protein tyrosine phosphatase superfamily"/>
    <property type="match status" value="1"/>
</dbReference>
<name>A0A5B7ZTG5_9GAMM</name>
<feature type="signal peptide" evidence="1">
    <location>
        <begin position="1"/>
        <end position="19"/>
    </location>
</feature>
<dbReference type="RefSeq" id="WP_139716884.1">
    <property type="nucleotide sequence ID" value="NZ_CP040871.1"/>
</dbReference>
<dbReference type="KEGG" id="thes:FHQ07_11200"/>
<evidence type="ECO:0000313" key="4">
    <source>
        <dbReference type="Proteomes" id="UP000308149"/>
    </source>
</evidence>
<gene>
    <name evidence="3" type="ORF">FHQ07_11200</name>
</gene>
<feature type="chain" id="PRO_5022746203" description="Beta-lactamase hydrolase-like protein phosphatase-like domain-containing protein" evidence="1">
    <location>
        <begin position="20"/>
        <end position="178"/>
    </location>
</feature>
<proteinExistence type="predicted"/>
<dbReference type="SUPFAM" id="SSF52799">
    <property type="entry name" value="(Phosphotyrosine protein) phosphatases II"/>
    <property type="match status" value="1"/>
</dbReference>
<organism evidence="3 4">
    <name type="scientific">Thermomonas aquatica</name>
    <dbReference type="NCBI Taxonomy" id="2202149"/>
    <lineage>
        <taxon>Bacteria</taxon>
        <taxon>Pseudomonadati</taxon>
        <taxon>Pseudomonadota</taxon>
        <taxon>Gammaproteobacteria</taxon>
        <taxon>Lysobacterales</taxon>
        <taxon>Lysobacteraceae</taxon>
        <taxon>Thermomonas</taxon>
    </lineage>
</organism>
<feature type="domain" description="Beta-lactamase hydrolase-like protein phosphatase-like" evidence="2">
    <location>
        <begin position="61"/>
        <end position="144"/>
    </location>
</feature>
<keyword evidence="4" id="KW-1185">Reference proteome</keyword>
<keyword evidence="1" id="KW-0732">Signal</keyword>
<dbReference type="AlphaFoldDB" id="A0A5B7ZTG5"/>